<gene>
    <name evidence="7" type="ORF">JOF56_000066</name>
</gene>
<dbReference type="RefSeq" id="WP_209633206.1">
    <property type="nucleotide sequence ID" value="NZ_JAGINW010000001.1"/>
</dbReference>
<reference evidence="7 8" key="1">
    <citation type="submission" date="2021-03" db="EMBL/GenBank/DDBJ databases">
        <title>Sequencing the genomes of 1000 actinobacteria strains.</title>
        <authorList>
            <person name="Klenk H.-P."/>
        </authorList>
    </citation>
    <scope>NUCLEOTIDE SEQUENCE [LARGE SCALE GENOMIC DNA]</scope>
    <source>
        <strain evidence="7 8">DSM 46670</strain>
    </source>
</reference>
<dbReference type="PANTHER" id="PTHR14948">
    <property type="entry name" value="NG5"/>
    <property type="match status" value="1"/>
</dbReference>
<name>A0ABS4T5D5_9PSEU</name>
<keyword evidence="4 6" id="KW-0472">Membrane</keyword>
<evidence type="ECO:0000313" key="8">
    <source>
        <dbReference type="Proteomes" id="UP001519332"/>
    </source>
</evidence>
<comment type="caution">
    <text evidence="7">The sequence shown here is derived from an EMBL/GenBank/DDBJ whole genome shotgun (WGS) entry which is preliminary data.</text>
</comment>
<dbReference type="PANTHER" id="PTHR14948:SF25">
    <property type="entry name" value="DUF4190 DOMAIN-CONTAINING PROTEIN"/>
    <property type="match status" value="1"/>
</dbReference>
<organism evidence="7 8">
    <name type="scientific">Kibdelosporangium banguiense</name>
    <dbReference type="NCBI Taxonomy" id="1365924"/>
    <lineage>
        <taxon>Bacteria</taxon>
        <taxon>Bacillati</taxon>
        <taxon>Actinomycetota</taxon>
        <taxon>Actinomycetes</taxon>
        <taxon>Pseudonocardiales</taxon>
        <taxon>Pseudonocardiaceae</taxon>
        <taxon>Kibdelosporangium</taxon>
    </lineage>
</organism>
<evidence type="ECO:0000256" key="3">
    <source>
        <dbReference type="ARBA" id="ARBA00022989"/>
    </source>
</evidence>
<evidence type="ECO:0000256" key="1">
    <source>
        <dbReference type="ARBA" id="ARBA00004370"/>
    </source>
</evidence>
<dbReference type="Proteomes" id="UP001519332">
    <property type="component" value="Unassembled WGS sequence"/>
</dbReference>
<keyword evidence="3 6" id="KW-1133">Transmembrane helix</keyword>
<feature type="transmembrane region" description="Helical" evidence="6">
    <location>
        <begin position="57"/>
        <end position="76"/>
    </location>
</feature>
<feature type="region of interest" description="Disordered" evidence="5">
    <location>
        <begin position="1"/>
        <end position="27"/>
    </location>
</feature>
<keyword evidence="8" id="KW-1185">Reference proteome</keyword>
<evidence type="ECO:0000256" key="2">
    <source>
        <dbReference type="ARBA" id="ARBA00022692"/>
    </source>
</evidence>
<feature type="transmembrane region" description="Helical" evidence="6">
    <location>
        <begin position="103"/>
        <end position="126"/>
    </location>
</feature>
<proteinExistence type="predicted"/>
<dbReference type="InterPro" id="IPR051423">
    <property type="entry name" value="CD225/Dispanin"/>
</dbReference>
<evidence type="ECO:0000256" key="5">
    <source>
        <dbReference type="SAM" id="MobiDB-lite"/>
    </source>
</evidence>
<protein>
    <recommendedName>
        <fullName evidence="9">Interferon-induced transmembrane protein</fullName>
    </recommendedName>
</protein>
<evidence type="ECO:0008006" key="9">
    <source>
        <dbReference type="Google" id="ProtNLM"/>
    </source>
</evidence>
<accession>A0ABS4T5D5</accession>
<evidence type="ECO:0000256" key="6">
    <source>
        <dbReference type="SAM" id="Phobius"/>
    </source>
</evidence>
<sequence>MTEQQRPQDPVPPDPGAPPYQAYQPYPAGYPSYPPPYPGYAGYPGYPPPGLAPPSHLGWAIAALVVFWPIGIPAIIKSTQVDRYWMTGQPVLAEQASRTAKTLGVVAVAVAGALVVIWLVMFFVFFTTFADYVPPPR</sequence>
<keyword evidence="2 6" id="KW-0812">Transmembrane</keyword>
<evidence type="ECO:0000313" key="7">
    <source>
        <dbReference type="EMBL" id="MBP2319681.1"/>
    </source>
</evidence>
<evidence type="ECO:0000256" key="4">
    <source>
        <dbReference type="ARBA" id="ARBA00023136"/>
    </source>
</evidence>
<dbReference type="Pfam" id="PF04505">
    <property type="entry name" value="CD225"/>
    <property type="match status" value="1"/>
</dbReference>
<feature type="compositionally biased region" description="Pro residues" evidence="5">
    <location>
        <begin position="9"/>
        <end position="18"/>
    </location>
</feature>
<dbReference type="InterPro" id="IPR007593">
    <property type="entry name" value="CD225/Dispanin_fam"/>
</dbReference>
<comment type="subcellular location">
    <subcellularLocation>
        <location evidence="1">Membrane</location>
    </subcellularLocation>
</comment>
<dbReference type="EMBL" id="JAGINW010000001">
    <property type="protein sequence ID" value="MBP2319681.1"/>
    <property type="molecule type" value="Genomic_DNA"/>
</dbReference>